<reference evidence="1 2" key="1">
    <citation type="journal article" date="2021" name="Commun. Biol.">
        <title>The genome of Shorea leprosula (Dipterocarpaceae) highlights the ecological relevance of drought in aseasonal tropical rainforests.</title>
        <authorList>
            <person name="Ng K.K.S."/>
            <person name="Kobayashi M.J."/>
            <person name="Fawcett J.A."/>
            <person name="Hatakeyama M."/>
            <person name="Paape T."/>
            <person name="Ng C.H."/>
            <person name="Ang C.C."/>
            <person name="Tnah L.H."/>
            <person name="Lee C.T."/>
            <person name="Nishiyama T."/>
            <person name="Sese J."/>
            <person name="O'Brien M.J."/>
            <person name="Copetti D."/>
            <person name="Mohd Noor M.I."/>
            <person name="Ong R.C."/>
            <person name="Putra M."/>
            <person name="Sireger I.Z."/>
            <person name="Indrioko S."/>
            <person name="Kosugi Y."/>
            <person name="Izuno A."/>
            <person name="Isagi Y."/>
            <person name="Lee S.L."/>
            <person name="Shimizu K.K."/>
        </authorList>
    </citation>
    <scope>NUCLEOTIDE SEQUENCE [LARGE SCALE GENOMIC DNA]</scope>
    <source>
        <strain evidence="1">214</strain>
    </source>
</reference>
<accession>A0AAV5HH02</accession>
<gene>
    <name evidence="1" type="ORF">SLEP1_g390</name>
</gene>
<evidence type="ECO:0000313" key="2">
    <source>
        <dbReference type="Proteomes" id="UP001054252"/>
    </source>
</evidence>
<name>A0AAV5HH02_9ROSI</name>
<evidence type="ECO:0000313" key="1">
    <source>
        <dbReference type="EMBL" id="GKU85767.1"/>
    </source>
</evidence>
<sequence>MRLGPFGSQQPQIVDYWAKAFQILEKVRTCILLECSSIIIPGALVKAIWLGMNNVNLLIQSTPPVAKERVCEKSKDEIS</sequence>
<protein>
    <submittedName>
        <fullName evidence="1">Uncharacterized protein</fullName>
    </submittedName>
</protein>
<proteinExistence type="predicted"/>
<keyword evidence="2" id="KW-1185">Reference proteome</keyword>
<dbReference type="EMBL" id="BPVZ01000001">
    <property type="protein sequence ID" value="GKU85767.1"/>
    <property type="molecule type" value="Genomic_DNA"/>
</dbReference>
<comment type="caution">
    <text evidence="1">The sequence shown here is derived from an EMBL/GenBank/DDBJ whole genome shotgun (WGS) entry which is preliminary data.</text>
</comment>
<dbReference type="Proteomes" id="UP001054252">
    <property type="component" value="Unassembled WGS sequence"/>
</dbReference>
<dbReference type="AlphaFoldDB" id="A0AAV5HH02"/>
<organism evidence="1 2">
    <name type="scientific">Rubroshorea leprosula</name>
    <dbReference type="NCBI Taxonomy" id="152421"/>
    <lineage>
        <taxon>Eukaryota</taxon>
        <taxon>Viridiplantae</taxon>
        <taxon>Streptophyta</taxon>
        <taxon>Embryophyta</taxon>
        <taxon>Tracheophyta</taxon>
        <taxon>Spermatophyta</taxon>
        <taxon>Magnoliopsida</taxon>
        <taxon>eudicotyledons</taxon>
        <taxon>Gunneridae</taxon>
        <taxon>Pentapetalae</taxon>
        <taxon>rosids</taxon>
        <taxon>malvids</taxon>
        <taxon>Malvales</taxon>
        <taxon>Dipterocarpaceae</taxon>
        <taxon>Rubroshorea</taxon>
    </lineage>
</organism>